<keyword evidence="4" id="KW-0133">Cell shape</keyword>
<evidence type="ECO:0000313" key="9">
    <source>
        <dbReference type="EMBL" id="GAI03243.1"/>
    </source>
</evidence>
<evidence type="ECO:0000256" key="7">
    <source>
        <dbReference type="ARBA" id="ARBA00023136"/>
    </source>
</evidence>
<keyword evidence="3 8" id="KW-0812">Transmembrane</keyword>
<dbReference type="AlphaFoldDB" id="X1K9G3"/>
<dbReference type="InterPro" id="IPR051050">
    <property type="entry name" value="Lipid_II_flippase_MurJ/MviN"/>
</dbReference>
<dbReference type="GO" id="GO:0008360">
    <property type="term" value="P:regulation of cell shape"/>
    <property type="evidence" value="ECO:0007669"/>
    <property type="project" value="UniProtKB-KW"/>
</dbReference>
<organism evidence="9">
    <name type="scientific">marine sediment metagenome</name>
    <dbReference type="NCBI Taxonomy" id="412755"/>
    <lineage>
        <taxon>unclassified sequences</taxon>
        <taxon>metagenomes</taxon>
        <taxon>ecological metagenomes</taxon>
    </lineage>
</organism>
<keyword evidence="5" id="KW-0573">Peptidoglycan synthesis</keyword>
<dbReference type="GO" id="GO:0034204">
    <property type="term" value="P:lipid translocation"/>
    <property type="evidence" value="ECO:0007669"/>
    <property type="project" value="TreeGrafter"/>
</dbReference>
<comment type="caution">
    <text evidence="9">The sequence shown here is derived from an EMBL/GenBank/DDBJ whole genome shotgun (WGS) entry which is preliminary data.</text>
</comment>
<gene>
    <name evidence="9" type="ORF">S06H3_19020</name>
</gene>
<keyword evidence="6 8" id="KW-1133">Transmembrane helix</keyword>
<evidence type="ECO:0000256" key="6">
    <source>
        <dbReference type="ARBA" id="ARBA00022989"/>
    </source>
</evidence>
<dbReference type="Pfam" id="PF03023">
    <property type="entry name" value="MurJ"/>
    <property type="match status" value="1"/>
</dbReference>
<feature type="transmembrane region" description="Helical" evidence="8">
    <location>
        <begin position="103"/>
        <end position="123"/>
    </location>
</feature>
<dbReference type="GO" id="GO:0015648">
    <property type="term" value="F:lipid-linked peptidoglycan transporter activity"/>
    <property type="evidence" value="ECO:0007669"/>
    <property type="project" value="TreeGrafter"/>
</dbReference>
<dbReference type="GO" id="GO:0005886">
    <property type="term" value="C:plasma membrane"/>
    <property type="evidence" value="ECO:0007669"/>
    <property type="project" value="UniProtKB-SubCell"/>
</dbReference>
<feature type="transmembrane region" description="Helical" evidence="8">
    <location>
        <begin position="17"/>
        <end position="38"/>
    </location>
</feature>
<feature type="non-terminal residue" evidence="9">
    <location>
        <position position="1"/>
    </location>
</feature>
<evidence type="ECO:0000256" key="2">
    <source>
        <dbReference type="ARBA" id="ARBA00022475"/>
    </source>
</evidence>
<feature type="transmembrane region" description="Helical" evidence="8">
    <location>
        <begin position="135"/>
        <end position="157"/>
    </location>
</feature>
<reference evidence="9" key="1">
    <citation type="journal article" date="2014" name="Front. Microbiol.">
        <title>High frequency of phylogenetically diverse reductive dehalogenase-homologous genes in deep subseafloor sedimentary metagenomes.</title>
        <authorList>
            <person name="Kawai M."/>
            <person name="Futagami T."/>
            <person name="Toyoda A."/>
            <person name="Takaki Y."/>
            <person name="Nishi S."/>
            <person name="Hori S."/>
            <person name="Arai W."/>
            <person name="Tsubouchi T."/>
            <person name="Morono Y."/>
            <person name="Uchiyama I."/>
            <person name="Ito T."/>
            <person name="Fujiyama A."/>
            <person name="Inagaki F."/>
            <person name="Takami H."/>
        </authorList>
    </citation>
    <scope>NUCLEOTIDE SEQUENCE</scope>
    <source>
        <strain evidence="9">Expedition CK06-06</strain>
    </source>
</reference>
<keyword evidence="7 8" id="KW-0472">Membrane</keyword>
<accession>X1K9G3</accession>
<dbReference type="PANTHER" id="PTHR47019">
    <property type="entry name" value="LIPID II FLIPPASE MURJ"/>
    <property type="match status" value="1"/>
</dbReference>
<feature type="transmembrane region" description="Helical" evidence="8">
    <location>
        <begin position="74"/>
        <end position="97"/>
    </location>
</feature>
<dbReference type="GO" id="GO:0009252">
    <property type="term" value="P:peptidoglycan biosynthetic process"/>
    <property type="evidence" value="ECO:0007669"/>
    <property type="project" value="UniProtKB-KW"/>
</dbReference>
<feature type="transmembrane region" description="Helical" evidence="8">
    <location>
        <begin position="256"/>
        <end position="281"/>
    </location>
</feature>
<evidence type="ECO:0000256" key="1">
    <source>
        <dbReference type="ARBA" id="ARBA00004651"/>
    </source>
</evidence>
<proteinExistence type="predicted"/>
<evidence type="ECO:0000256" key="5">
    <source>
        <dbReference type="ARBA" id="ARBA00022984"/>
    </source>
</evidence>
<protein>
    <recommendedName>
        <fullName evidence="10">Polysaccharide biosynthesis protein C-terminal domain-containing protein</fullName>
    </recommendedName>
</protein>
<comment type="subcellular location">
    <subcellularLocation>
        <location evidence="1">Cell membrane</location>
        <topology evidence="1">Multi-pass membrane protein</topology>
    </subcellularLocation>
</comment>
<dbReference type="PRINTS" id="PR01806">
    <property type="entry name" value="VIRFACTRMVIN"/>
</dbReference>
<dbReference type="EMBL" id="BARV01009687">
    <property type="protein sequence ID" value="GAI03243.1"/>
    <property type="molecule type" value="Genomic_DNA"/>
</dbReference>
<feature type="transmembrane region" description="Helical" evidence="8">
    <location>
        <begin position="177"/>
        <end position="200"/>
    </location>
</feature>
<evidence type="ECO:0000256" key="4">
    <source>
        <dbReference type="ARBA" id="ARBA00022960"/>
    </source>
</evidence>
<evidence type="ECO:0008006" key="10">
    <source>
        <dbReference type="Google" id="ProtNLM"/>
    </source>
</evidence>
<feature type="transmembrane region" description="Helical" evidence="8">
    <location>
        <begin position="212"/>
        <end position="236"/>
    </location>
</feature>
<evidence type="ECO:0000256" key="8">
    <source>
        <dbReference type="SAM" id="Phobius"/>
    </source>
</evidence>
<name>X1K9G3_9ZZZZ</name>
<dbReference type="InterPro" id="IPR004268">
    <property type="entry name" value="MurJ"/>
</dbReference>
<sequence length="288" mass="31606">GIISGILFFVPRIGLQGLAWGVVLGGFLHLLIQLPILIKVGFKPKKILNISEPGFLKTLKLTIPRSIGLAATQINLIVVIAIASTLATGSIGAFNLAESLSRPLLTLVGISFSTAAFPALSLAFSKKNKEKFTKIFFSTFYKILFFILPLSLILFLFRDLLVKVILQVGKFGLADVRLTAACLGMFCLGIFAQGLVLLVAKAFYALQDTKTPAVVSVIGMIINIIFCFSFVWLLSFPSSFQQFLVNLLNLSALKNIEIIGLPLALSLSAIFQFFVLFPLFWRKIYGRH</sequence>
<dbReference type="PANTHER" id="PTHR47019:SF1">
    <property type="entry name" value="LIPID II FLIPPASE MURJ"/>
    <property type="match status" value="1"/>
</dbReference>
<evidence type="ECO:0000256" key="3">
    <source>
        <dbReference type="ARBA" id="ARBA00022692"/>
    </source>
</evidence>
<keyword evidence="2" id="KW-1003">Cell membrane</keyword>